<dbReference type="EMBL" id="BRZM01000168">
    <property type="protein sequence ID" value="GLD69084.1"/>
    <property type="molecule type" value="Genomic_DNA"/>
</dbReference>
<organism evidence="2 3">
    <name type="scientific">Lates japonicus</name>
    <name type="common">Japanese lates</name>
    <dbReference type="NCBI Taxonomy" id="270547"/>
    <lineage>
        <taxon>Eukaryota</taxon>
        <taxon>Metazoa</taxon>
        <taxon>Chordata</taxon>
        <taxon>Craniata</taxon>
        <taxon>Vertebrata</taxon>
        <taxon>Euteleostomi</taxon>
        <taxon>Actinopterygii</taxon>
        <taxon>Neopterygii</taxon>
        <taxon>Teleostei</taxon>
        <taxon>Neoteleostei</taxon>
        <taxon>Acanthomorphata</taxon>
        <taxon>Carangaria</taxon>
        <taxon>Carangaria incertae sedis</taxon>
        <taxon>Centropomidae</taxon>
        <taxon>Lates</taxon>
    </lineage>
</organism>
<protein>
    <submittedName>
        <fullName evidence="2">Zinc finger protein 572-like protein</fullName>
    </submittedName>
</protein>
<name>A0AAD3NBL3_LATJO</name>
<dbReference type="AlphaFoldDB" id="A0AAD3NBL3"/>
<feature type="region of interest" description="Disordered" evidence="1">
    <location>
        <begin position="99"/>
        <end position="162"/>
    </location>
</feature>
<evidence type="ECO:0000313" key="3">
    <source>
        <dbReference type="Proteomes" id="UP001279410"/>
    </source>
</evidence>
<comment type="caution">
    <text evidence="2">The sequence shown here is derived from an EMBL/GenBank/DDBJ whole genome shotgun (WGS) entry which is preliminary data.</text>
</comment>
<dbReference type="Proteomes" id="UP001279410">
    <property type="component" value="Unassembled WGS sequence"/>
</dbReference>
<feature type="compositionally biased region" description="Basic and acidic residues" evidence="1">
    <location>
        <begin position="145"/>
        <end position="162"/>
    </location>
</feature>
<sequence>MQRRNSTDAGRQSFIRVRLRRTEKQSLQPAAQLNTWKQKLMERTVEDQDQTGTQVQTDLYNLRLRTGLKSHLDMKQMTVIFGKRAGNVMCPADVQQLLVTKEEDQQDPEPPTLKRNRRNSLKRPVGATMGGRLWDQDQTEVDPDWDPHPKSGMKDSDFPEPE</sequence>
<gene>
    <name evidence="2" type="ORF">AKAME5_002039700</name>
</gene>
<evidence type="ECO:0000256" key="1">
    <source>
        <dbReference type="SAM" id="MobiDB-lite"/>
    </source>
</evidence>
<proteinExistence type="predicted"/>
<keyword evidence="3" id="KW-1185">Reference proteome</keyword>
<evidence type="ECO:0000313" key="2">
    <source>
        <dbReference type="EMBL" id="GLD69084.1"/>
    </source>
</evidence>
<accession>A0AAD3NBL3</accession>
<reference evidence="2" key="1">
    <citation type="submission" date="2022-08" db="EMBL/GenBank/DDBJ databases">
        <title>Genome sequencing of akame (Lates japonicus).</title>
        <authorList>
            <person name="Hashiguchi Y."/>
            <person name="Takahashi H."/>
        </authorList>
    </citation>
    <scope>NUCLEOTIDE SEQUENCE</scope>
    <source>
        <strain evidence="2">Kochi</strain>
    </source>
</reference>